<proteinExistence type="predicted"/>
<keyword evidence="2" id="KW-1185">Reference proteome</keyword>
<dbReference type="EMBL" id="MU006306">
    <property type="protein sequence ID" value="KAF2850575.1"/>
    <property type="molecule type" value="Genomic_DNA"/>
</dbReference>
<name>A0A6A7B874_9PLEO</name>
<accession>A0A6A7B874</accession>
<reference evidence="1" key="1">
    <citation type="submission" date="2020-01" db="EMBL/GenBank/DDBJ databases">
        <authorList>
            <consortium name="DOE Joint Genome Institute"/>
            <person name="Haridas S."/>
            <person name="Albert R."/>
            <person name="Binder M."/>
            <person name="Bloem J."/>
            <person name="Labutti K."/>
            <person name="Salamov A."/>
            <person name="Andreopoulos B."/>
            <person name="Baker S.E."/>
            <person name="Barry K."/>
            <person name="Bills G."/>
            <person name="Bluhm B.H."/>
            <person name="Cannon C."/>
            <person name="Castanera R."/>
            <person name="Culley D.E."/>
            <person name="Daum C."/>
            <person name="Ezra D."/>
            <person name="Gonzalez J.B."/>
            <person name="Henrissat B."/>
            <person name="Kuo A."/>
            <person name="Liang C."/>
            <person name="Lipzen A."/>
            <person name="Lutzoni F."/>
            <person name="Magnuson J."/>
            <person name="Mondo S."/>
            <person name="Nolan M."/>
            <person name="Ohm R."/>
            <person name="Pangilinan J."/>
            <person name="Park H.-J."/>
            <person name="Ramirez L."/>
            <person name="Alfaro M."/>
            <person name="Sun H."/>
            <person name="Tritt A."/>
            <person name="Yoshinaga Y."/>
            <person name="Zwiers L.-H."/>
            <person name="Turgeon B.G."/>
            <person name="Goodwin S.B."/>
            <person name="Spatafora J.W."/>
            <person name="Crous P.W."/>
            <person name="Grigoriev I.V."/>
        </authorList>
    </citation>
    <scope>NUCLEOTIDE SEQUENCE</scope>
    <source>
        <strain evidence="1">IPT5</strain>
    </source>
</reference>
<sequence length="160" mass="17976">MQLCRFSVCARTFETGRGAACPSCFDVPVEDLYSSRTDYEYCCQTCLDKDADAHKAHCGRRQVWRDVTRAGAVGEAIFGSWRESMFFMDITSASSNAHEWDLDLIVTHPYPGIPTFTNPRLSDEEYKAATSYESCTRATILLTNPLAWLLKGTLTQVELP</sequence>
<gene>
    <name evidence="1" type="ORF">T440DRAFT_91943</name>
</gene>
<organism evidence="1 2">
    <name type="scientific">Plenodomus tracheiphilus IPT5</name>
    <dbReference type="NCBI Taxonomy" id="1408161"/>
    <lineage>
        <taxon>Eukaryota</taxon>
        <taxon>Fungi</taxon>
        <taxon>Dikarya</taxon>
        <taxon>Ascomycota</taxon>
        <taxon>Pezizomycotina</taxon>
        <taxon>Dothideomycetes</taxon>
        <taxon>Pleosporomycetidae</taxon>
        <taxon>Pleosporales</taxon>
        <taxon>Pleosporineae</taxon>
        <taxon>Leptosphaeriaceae</taxon>
        <taxon>Plenodomus</taxon>
    </lineage>
</organism>
<protein>
    <recommendedName>
        <fullName evidence="3">MYND-type zinc finger protein samB</fullName>
    </recommendedName>
</protein>
<evidence type="ECO:0008006" key="3">
    <source>
        <dbReference type="Google" id="ProtNLM"/>
    </source>
</evidence>
<dbReference type="AlphaFoldDB" id="A0A6A7B874"/>
<evidence type="ECO:0000313" key="2">
    <source>
        <dbReference type="Proteomes" id="UP000799423"/>
    </source>
</evidence>
<dbReference type="Proteomes" id="UP000799423">
    <property type="component" value="Unassembled WGS sequence"/>
</dbReference>
<evidence type="ECO:0000313" key="1">
    <source>
        <dbReference type="EMBL" id="KAF2850575.1"/>
    </source>
</evidence>